<proteinExistence type="inferred from homology"/>
<dbReference type="NCBIfam" id="TIGR03695">
    <property type="entry name" value="menH_SHCHC"/>
    <property type="match status" value="1"/>
</dbReference>
<comment type="similarity">
    <text evidence="3">Belongs to the AB hydrolase superfamily. MenH family.</text>
</comment>
<dbReference type="PRINTS" id="PR00111">
    <property type="entry name" value="ABHYDROLASE"/>
</dbReference>
<dbReference type="InterPro" id="IPR000073">
    <property type="entry name" value="AB_hydrolase_1"/>
</dbReference>
<keyword evidence="1" id="KW-0474">Menaquinone biosynthesis</keyword>
<name>A0A2T1DCI0_9CYAN</name>
<comment type="function">
    <text evidence="3">Catalyzes a proton abstraction reaction that results in 2,5-elimination of pyruvate from 2-succinyl-5-enolpyruvyl-6-hydroxy-3-cyclohexene-1-carboxylate (SEPHCHC) and the formation of 2-succinyl-6-hydroxy-2,4-cyclohexadiene-1-carboxylate (SHCHC).</text>
</comment>
<dbReference type="AlphaFoldDB" id="A0A2T1DCI0"/>
<dbReference type="HAMAP" id="MF_01660">
    <property type="entry name" value="MenH"/>
    <property type="match status" value="1"/>
</dbReference>
<dbReference type="Proteomes" id="UP000238634">
    <property type="component" value="Unassembled WGS sequence"/>
</dbReference>
<comment type="pathway">
    <text evidence="3">Quinol/quinone metabolism; 1,4-dihydroxy-2-naphthoate biosynthesis; 1,4-dihydroxy-2-naphthoate from chorismate: step 3/7.</text>
</comment>
<dbReference type="EMBL" id="PVWG01000020">
    <property type="protein sequence ID" value="PSB18141.1"/>
    <property type="molecule type" value="Genomic_DNA"/>
</dbReference>
<evidence type="ECO:0000256" key="3">
    <source>
        <dbReference type="HAMAP-Rule" id="MF_01660"/>
    </source>
</evidence>
<dbReference type="UniPathway" id="UPA00995"/>
<dbReference type="EC" id="4.2.99.20" evidence="3"/>
<sequence>MDATDPHENTDWVGAWHCRTLSRSLSNQIHFTIQGDRSQPIVLFLHGFLGSCDDFDAIVPLLLDQFCCLSIDLPGHGKTQVNEEDYTMPNTAKLIVNLLDRLNISQCHLIGYSMGGRLALYLALQFPDRFLKAVLESASPGLKTESERLARKQHDAKLADRLESDFSAFLADWYEQPLFRSFQQHPKFEQIVQQRLQNRPSELAKSLRHLGTGEQPSLWNRLKIHRNPLLLLVGERDRKFITINQEMVNDCKVAQLKVIPNTGHNIHVEDPQIFANCVRNFLQDFGEMSRLAIALSE</sequence>
<comment type="pathway">
    <text evidence="3">Cofactor biosynthesis; phylloquinone biosynthesis.</text>
</comment>
<organism evidence="5 6">
    <name type="scientific">Phormidesmis priestleyi ULC007</name>
    <dbReference type="NCBI Taxonomy" id="1920490"/>
    <lineage>
        <taxon>Bacteria</taxon>
        <taxon>Bacillati</taxon>
        <taxon>Cyanobacteriota</taxon>
        <taxon>Cyanophyceae</taxon>
        <taxon>Leptolyngbyales</taxon>
        <taxon>Leptolyngbyaceae</taxon>
        <taxon>Phormidesmis</taxon>
    </lineage>
</organism>
<protein>
    <recommendedName>
        <fullName evidence="3">Putative 2-succinyl-6-hydroxy-2,4-cyclohexadiene-1-carboxylate synthase</fullName>
        <shortName evidence="3">SHCHC synthase</shortName>
        <ecNumber evidence="3">4.2.99.20</ecNumber>
    </recommendedName>
</protein>
<dbReference type="STRING" id="1920490.GCA_001895925_01102"/>
<comment type="caution">
    <text evidence="5">The sequence shown here is derived from an EMBL/GenBank/DDBJ whole genome shotgun (WGS) entry which is preliminary data.</text>
</comment>
<dbReference type="SUPFAM" id="SSF53474">
    <property type="entry name" value="alpha/beta-Hydrolases"/>
    <property type="match status" value="1"/>
</dbReference>
<comment type="catalytic activity">
    <reaction evidence="3">
        <text>5-enolpyruvoyl-6-hydroxy-2-succinyl-cyclohex-3-ene-1-carboxylate = (1R,6R)-6-hydroxy-2-succinyl-cyclohexa-2,4-diene-1-carboxylate + pyruvate</text>
        <dbReference type="Rhea" id="RHEA:25597"/>
        <dbReference type="ChEBI" id="CHEBI:15361"/>
        <dbReference type="ChEBI" id="CHEBI:58689"/>
        <dbReference type="ChEBI" id="CHEBI:58818"/>
        <dbReference type="EC" id="4.2.99.20"/>
    </reaction>
</comment>
<gene>
    <name evidence="3 5" type="primary">menH</name>
    <name evidence="5" type="ORF">C7B65_16410</name>
</gene>
<dbReference type="GO" id="GO:0070205">
    <property type="term" value="F:2-succinyl-6-hydroxy-2,4-cyclohexadiene-1-carboxylate synthase activity"/>
    <property type="evidence" value="ECO:0007669"/>
    <property type="project" value="UniProtKB-UniRule"/>
</dbReference>
<dbReference type="InterPro" id="IPR022485">
    <property type="entry name" value="SHCHC_synthase_MenH"/>
</dbReference>
<dbReference type="OrthoDB" id="9808398at2"/>
<dbReference type="Gene3D" id="3.40.50.1820">
    <property type="entry name" value="alpha/beta hydrolase"/>
    <property type="match status" value="1"/>
</dbReference>
<reference evidence="5 6" key="2">
    <citation type="submission" date="2018-03" db="EMBL/GenBank/DDBJ databases">
        <title>The ancient ancestry and fast evolution of plastids.</title>
        <authorList>
            <person name="Moore K.R."/>
            <person name="Magnabosco C."/>
            <person name="Momper L."/>
            <person name="Gold D.A."/>
            <person name="Bosak T."/>
            <person name="Fournier G.P."/>
        </authorList>
    </citation>
    <scope>NUCLEOTIDE SEQUENCE [LARGE SCALE GENOMIC DNA]</scope>
    <source>
        <strain evidence="5 6">ULC007</strain>
    </source>
</reference>
<dbReference type="PANTHER" id="PTHR42916">
    <property type="entry name" value="2-SUCCINYL-5-ENOLPYRUVYL-6-HYDROXY-3-CYCLOHEXENE-1-CARBOXYLATE SYNTHASE"/>
    <property type="match status" value="1"/>
</dbReference>
<evidence type="ECO:0000256" key="2">
    <source>
        <dbReference type="ARBA" id="ARBA00023239"/>
    </source>
</evidence>
<evidence type="ECO:0000259" key="4">
    <source>
        <dbReference type="Pfam" id="PF00561"/>
    </source>
</evidence>
<keyword evidence="6" id="KW-1185">Reference proteome</keyword>
<feature type="domain" description="AB hydrolase-1" evidence="4">
    <location>
        <begin position="40"/>
        <end position="271"/>
    </location>
</feature>
<accession>A0A2T1DCI0</accession>
<evidence type="ECO:0000313" key="6">
    <source>
        <dbReference type="Proteomes" id="UP000238634"/>
    </source>
</evidence>
<dbReference type="Pfam" id="PF00561">
    <property type="entry name" value="Abhydrolase_1"/>
    <property type="match status" value="1"/>
</dbReference>
<dbReference type="GO" id="GO:0009234">
    <property type="term" value="P:menaquinone biosynthetic process"/>
    <property type="evidence" value="ECO:0007669"/>
    <property type="project" value="UniProtKB-UniRule"/>
</dbReference>
<dbReference type="UniPathway" id="UPA01057">
    <property type="reaction ID" value="UER00900"/>
</dbReference>
<dbReference type="InterPro" id="IPR029058">
    <property type="entry name" value="AB_hydrolase_fold"/>
</dbReference>
<comment type="subunit">
    <text evidence="3">Monomer.</text>
</comment>
<dbReference type="PANTHER" id="PTHR42916:SF1">
    <property type="entry name" value="PROTEIN PHYLLO, CHLOROPLASTIC"/>
    <property type="match status" value="1"/>
</dbReference>
<evidence type="ECO:0000256" key="1">
    <source>
        <dbReference type="ARBA" id="ARBA00022428"/>
    </source>
</evidence>
<evidence type="ECO:0000313" key="5">
    <source>
        <dbReference type="EMBL" id="PSB18141.1"/>
    </source>
</evidence>
<reference evidence="5 6" key="1">
    <citation type="submission" date="2018-02" db="EMBL/GenBank/DDBJ databases">
        <authorList>
            <person name="Cohen D.B."/>
            <person name="Kent A.D."/>
        </authorList>
    </citation>
    <scope>NUCLEOTIDE SEQUENCE [LARGE SCALE GENOMIC DNA]</scope>
    <source>
        <strain evidence="5 6">ULC007</strain>
    </source>
</reference>
<dbReference type="GO" id="GO:0042372">
    <property type="term" value="P:phylloquinone biosynthetic process"/>
    <property type="evidence" value="ECO:0007669"/>
    <property type="project" value="UniProtKB-UniRule"/>
</dbReference>
<keyword evidence="2 3" id="KW-0456">Lyase</keyword>